<organism evidence="1 2">
    <name type="scientific">Chromobacterium subtsugae</name>
    <dbReference type="NCBI Taxonomy" id="251747"/>
    <lineage>
        <taxon>Bacteria</taxon>
        <taxon>Pseudomonadati</taxon>
        <taxon>Pseudomonadota</taxon>
        <taxon>Betaproteobacteria</taxon>
        <taxon>Neisseriales</taxon>
        <taxon>Chromobacteriaceae</taxon>
        <taxon>Chromobacterium</taxon>
    </lineage>
</organism>
<evidence type="ECO:0000313" key="1">
    <source>
        <dbReference type="EMBL" id="MBW8286072.1"/>
    </source>
</evidence>
<name>A0ABS7F7Z6_9NEIS</name>
<dbReference type="EMBL" id="JAHDTB010000001">
    <property type="protein sequence ID" value="MBW8286072.1"/>
    <property type="molecule type" value="Genomic_DNA"/>
</dbReference>
<dbReference type="GeneID" id="89683693"/>
<dbReference type="RefSeq" id="WP_146008400.1">
    <property type="nucleotide sequence ID" value="NZ_CP142381.1"/>
</dbReference>
<comment type="caution">
    <text evidence="1">The sequence shown here is derived from an EMBL/GenBank/DDBJ whole genome shotgun (WGS) entry which is preliminary data.</text>
</comment>
<accession>A0ABS7F7Z6</accession>
<protein>
    <submittedName>
        <fullName evidence="1">Uncharacterized protein</fullName>
    </submittedName>
</protein>
<reference evidence="1 2" key="1">
    <citation type="submission" date="2021-05" db="EMBL/GenBank/DDBJ databases">
        <title>Draft Whole Genome Sequencing Of Biosensor Chromobacterium violaceum Strain CV026 Reveals A Regulatory RNA In Chromobacterium violaceum Phenotype Regulatory Network.</title>
        <authorList>
            <person name="Hong K.W."/>
            <person name="Chan K.G."/>
            <person name="Chang C.-Y."/>
        </authorList>
    </citation>
    <scope>NUCLEOTIDE SEQUENCE [LARGE SCALE GENOMIC DNA]</scope>
    <source>
        <strain evidence="1 2">ATCC 31532</strain>
    </source>
</reference>
<keyword evidence="2" id="KW-1185">Reference proteome</keyword>
<proteinExistence type="predicted"/>
<dbReference type="Proteomes" id="UP000711178">
    <property type="component" value="Unassembled WGS sequence"/>
</dbReference>
<evidence type="ECO:0000313" key="2">
    <source>
        <dbReference type="Proteomes" id="UP000711178"/>
    </source>
</evidence>
<sequence>MLRRLSAVIAGWPFLIALCLLLANDWWLKSAHPGWLSGKLSDCAGLALAGLLAQALWPRRFAATSAAITLAWLWWKSPLSGPAIAAVNAWLPFALSRTVDYGDLLALAVLPLCRLAFERRERLALSAPAARRWLTPPLALAALLACVATSAPQLNQKYGIRSRAESADLDRAKAIEAFNAAAQAFQLQCLRCDPAASDGQYVGGEPRANLYYHFVSSREVRFDVFWTAPGLFSGDKREQLQALRDRIRREMALRIPHLDYLEPIS</sequence>
<gene>
    <name evidence="1" type="ORF">KIF53_00295</name>
</gene>